<evidence type="ECO:0000256" key="4">
    <source>
        <dbReference type="ARBA" id="ARBA00023054"/>
    </source>
</evidence>
<keyword evidence="10" id="KW-1185">Reference proteome</keyword>
<evidence type="ECO:0000256" key="2">
    <source>
        <dbReference type="ARBA" id="ARBA00010901"/>
    </source>
</evidence>
<dbReference type="STRING" id="623744.A0A553MTR9"/>
<gene>
    <name evidence="9" type="ORF">DNTS_008405</name>
</gene>
<keyword evidence="3" id="KW-0809">Transit peptide</keyword>
<evidence type="ECO:0000256" key="3">
    <source>
        <dbReference type="ARBA" id="ARBA00022946"/>
    </source>
</evidence>
<dbReference type="FunFam" id="1.20.5.500:FF:000003">
    <property type="entry name" value="ATPase inhibitor B, mitochondrial"/>
    <property type="match status" value="1"/>
</dbReference>
<evidence type="ECO:0000256" key="5">
    <source>
        <dbReference type="ARBA" id="ARBA00023128"/>
    </source>
</evidence>
<reference evidence="9 10" key="1">
    <citation type="journal article" date="2019" name="Sci. Data">
        <title>Hybrid genome assembly and annotation of Danionella translucida.</title>
        <authorList>
            <person name="Kadobianskyi M."/>
            <person name="Schulze L."/>
            <person name="Schuelke M."/>
            <person name="Judkewitz B."/>
        </authorList>
    </citation>
    <scope>NUCLEOTIDE SEQUENCE [LARGE SCALE GENOMIC DNA]</scope>
    <source>
        <strain evidence="9 10">Bolton</strain>
    </source>
</reference>
<dbReference type="SUPFAM" id="SSF64602">
    <property type="entry name" value="F1 ATPase inhibitor, IF1, C-terminal domain"/>
    <property type="match status" value="1"/>
</dbReference>
<evidence type="ECO:0000313" key="9">
    <source>
        <dbReference type="EMBL" id="TRY56576.1"/>
    </source>
</evidence>
<evidence type="ECO:0000313" key="10">
    <source>
        <dbReference type="Proteomes" id="UP000316079"/>
    </source>
</evidence>
<accession>A0A553MTR9</accession>
<comment type="subunit">
    <text evidence="6">Homodimer; represents the active form and is present at a pH value below 6.5. Homotetramer; represents the inactive form and is present at a pH value above 7.0.</text>
</comment>
<name>A0A553MTR9_9TELE</name>
<dbReference type="EMBL" id="SRMA01027276">
    <property type="protein sequence ID" value="TRY56576.1"/>
    <property type="molecule type" value="Genomic_DNA"/>
</dbReference>
<comment type="subcellular location">
    <subcellularLocation>
        <location evidence="1">Mitochondrion</location>
    </subcellularLocation>
</comment>
<proteinExistence type="inferred from homology"/>
<evidence type="ECO:0000256" key="6">
    <source>
        <dbReference type="ARBA" id="ARBA00026043"/>
    </source>
</evidence>
<evidence type="ECO:0000256" key="1">
    <source>
        <dbReference type="ARBA" id="ARBA00004173"/>
    </source>
</evidence>
<evidence type="ECO:0008006" key="11">
    <source>
        <dbReference type="Google" id="ProtNLM"/>
    </source>
</evidence>
<feature type="coiled-coil region" evidence="8">
    <location>
        <begin position="228"/>
        <end position="269"/>
    </location>
</feature>
<dbReference type="Gene3D" id="1.20.5.500">
    <property type="entry name" value="Single helix bin"/>
    <property type="match status" value="1"/>
</dbReference>
<keyword evidence="4 8" id="KW-0175">Coiled coil</keyword>
<dbReference type="AlphaFoldDB" id="A0A553MTR9"/>
<protein>
    <recommendedName>
        <fullName evidence="11">ATP synthase F1 subunit epsilon</fullName>
    </recommendedName>
</protein>
<comment type="function">
    <text evidence="7">Endogenous F(1)F(o)-ATPase inhibitor limiting ATP depletion when the mitochondrial membrane potential falls below a threshold and the F(1)F(o)-ATP synthase starts hydrolyzing ATP to pump protons out of the mitochondrial matrix. Required to avoid the consumption of cellular ATP when the F(1)F(o)-ATP synthase enzyme acts as an ATP hydrolase. Indirectly acts as a regulator of heme synthesis in erythroid tissues: regulates heme synthesis by modulating the mitochondrial pH and redox potential, allowing FECH to efficiently catalyze the incorporation of iron into protoporphyrin IX to produce heme.</text>
</comment>
<comment type="caution">
    <text evidence="9">The sequence shown here is derived from an EMBL/GenBank/DDBJ whole genome shotgun (WGS) entry which is preliminary data.</text>
</comment>
<evidence type="ECO:0000256" key="7">
    <source>
        <dbReference type="ARBA" id="ARBA00046200"/>
    </source>
</evidence>
<sequence>MVKSGTMARLLRLGVRGFFTARIRSSSDQVPETRSSSLRLPRSVNCWPGLGAPVLLSCSRFERVQRDALFENFSKVLWETWALELEKEEGPGALFGKLEEHLEGDRQQKRSGTSGELQEDRLHGLQSHGNELPLWHQQLHGLRSARNDGKELLQEGLQNLLFKCGMDLIVSGTMLCFHEQSLLYPSVAPSCCSLRREAPGVGEELSVMKEELLAYGQGDRLVTRQKEKEQLAALKKHHEEEIDHHKKEIERLQREIDRHKGKIRKLKHDD</sequence>
<organism evidence="9 10">
    <name type="scientific">Danionella cerebrum</name>
    <dbReference type="NCBI Taxonomy" id="2873325"/>
    <lineage>
        <taxon>Eukaryota</taxon>
        <taxon>Metazoa</taxon>
        <taxon>Chordata</taxon>
        <taxon>Craniata</taxon>
        <taxon>Vertebrata</taxon>
        <taxon>Euteleostomi</taxon>
        <taxon>Actinopterygii</taxon>
        <taxon>Neopterygii</taxon>
        <taxon>Teleostei</taxon>
        <taxon>Ostariophysi</taxon>
        <taxon>Cypriniformes</taxon>
        <taxon>Danionidae</taxon>
        <taxon>Danioninae</taxon>
        <taxon>Danionella</taxon>
    </lineage>
</organism>
<keyword evidence="5" id="KW-0496">Mitochondrion</keyword>
<dbReference type="OrthoDB" id="10045676at2759"/>
<dbReference type="GO" id="GO:0005739">
    <property type="term" value="C:mitochondrion"/>
    <property type="evidence" value="ECO:0007669"/>
    <property type="project" value="UniProtKB-SubCell"/>
</dbReference>
<evidence type="ECO:0000256" key="8">
    <source>
        <dbReference type="SAM" id="Coils"/>
    </source>
</evidence>
<dbReference type="Proteomes" id="UP000316079">
    <property type="component" value="Unassembled WGS sequence"/>
</dbReference>
<comment type="similarity">
    <text evidence="2">Belongs to the ATPase inhibitor family.</text>
</comment>